<feature type="transmembrane region" description="Helical" evidence="2">
    <location>
        <begin position="537"/>
        <end position="556"/>
    </location>
</feature>
<accession>A0A4Y1RUM8</accession>
<proteinExistence type="predicted"/>
<reference evidence="4" key="1">
    <citation type="journal article" date="2019" name="Science">
        <title>Mutation of a bHLH transcription factor allowed almond domestication.</title>
        <authorList>
            <person name="Sanchez-Perez R."/>
            <person name="Pavan S."/>
            <person name="Mazzeo R."/>
            <person name="Moldovan C."/>
            <person name="Aiese Cigliano R."/>
            <person name="Del Cueto J."/>
            <person name="Ricciardi F."/>
            <person name="Lotti C."/>
            <person name="Ricciardi L."/>
            <person name="Dicenta F."/>
            <person name="Lopez-Marques R.L."/>
            <person name="Lindberg Moller B."/>
        </authorList>
    </citation>
    <scope>NUCLEOTIDE SEQUENCE</scope>
</reference>
<evidence type="ECO:0000256" key="2">
    <source>
        <dbReference type="SAM" id="Phobius"/>
    </source>
</evidence>
<dbReference type="AlphaFoldDB" id="A0A4Y1RUM8"/>
<keyword evidence="2" id="KW-0812">Transmembrane</keyword>
<organism evidence="4">
    <name type="scientific">Prunus dulcis</name>
    <name type="common">Almond</name>
    <name type="synonym">Amygdalus dulcis</name>
    <dbReference type="NCBI Taxonomy" id="3755"/>
    <lineage>
        <taxon>Eukaryota</taxon>
        <taxon>Viridiplantae</taxon>
        <taxon>Streptophyta</taxon>
        <taxon>Embryophyta</taxon>
        <taxon>Tracheophyta</taxon>
        <taxon>Spermatophyta</taxon>
        <taxon>Magnoliopsida</taxon>
        <taxon>eudicotyledons</taxon>
        <taxon>Gunneridae</taxon>
        <taxon>Pentapetalae</taxon>
        <taxon>rosids</taxon>
        <taxon>fabids</taxon>
        <taxon>Rosales</taxon>
        <taxon>Rosaceae</taxon>
        <taxon>Amygdaloideae</taxon>
        <taxon>Amygdaleae</taxon>
        <taxon>Prunus</taxon>
    </lineage>
</organism>
<evidence type="ECO:0000259" key="3">
    <source>
        <dbReference type="Pfam" id="PF03478"/>
    </source>
</evidence>
<gene>
    <name evidence="4" type="ORF">Prudu_020173</name>
</gene>
<dbReference type="InterPro" id="IPR051304">
    <property type="entry name" value="SCF_F-box_domain"/>
</dbReference>
<protein>
    <submittedName>
        <fullName evidence="4">Ascorbic acid mannose pathway regulator 1</fullName>
    </submittedName>
</protein>
<sequence>MGRCRFDTLSNWNNDDGEAMGAAKHNRPKNQNRTLYVRVGPTSGFIFDPIQPENRSISRFGLRVSQNLTRPEPCPGLIIKTQPLAVSSPLCQVSQDGEEEKGGLVRSSKGAMADDRKLPRQSHRRSPISQRLYVMAFLCPPFKQTTVPPLPHKFSSDAVAAGAEFQALLFQTTVYSMQLLIDGEPNSSNSKPWLLKLEESNSGESRLLHPITNSPLRYSPEAKNFNLLDFGVVELRKSYSLKYRQNNVIIACVNKVVVMGQTHLDNCGIFKIFDGGKLGYLRIGDEKWTHFDERNSHYDDIIVYKGQCYVVDRLGTIFWVSSELKVVPFSPPLCGFGGQKHLVESCGDLYVVDRCLDRERSERYHLEDNNVIFGLHNPVHPNPFFANAAVPEAIDFKVYKLDQEWARWVDVKNLGDQVFILSNDGSFSVSTRGLARVKGNCILFTDHRHAHLPGVAGSGARKSHSCVFDLEDGSIKNVAAFRAWFMLWPPSRNLLTANEDPFFCISRRWWKIQFLMKSDLHGDQRWSWSMLANCVRFVSYSIALGFAVASGFKVLTRPDIKKKKYKKTVKSLL</sequence>
<name>A0A4Y1RUM8_PRUDU</name>
<dbReference type="PANTHER" id="PTHR47123">
    <property type="entry name" value="F-BOX PROTEIN SKIP23"/>
    <property type="match status" value="1"/>
</dbReference>
<feature type="domain" description="KIB1-4 beta-propeller" evidence="3">
    <location>
        <begin position="183"/>
        <end position="468"/>
    </location>
</feature>
<dbReference type="Pfam" id="PF03478">
    <property type="entry name" value="Beta-prop_KIB1-4"/>
    <property type="match status" value="1"/>
</dbReference>
<dbReference type="InterPro" id="IPR005174">
    <property type="entry name" value="KIB1-4_b-propeller"/>
</dbReference>
<evidence type="ECO:0000313" key="4">
    <source>
        <dbReference type="EMBL" id="BBH08082.1"/>
    </source>
</evidence>
<keyword evidence="2" id="KW-0472">Membrane</keyword>
<keyword evidence="2" id="KW-1133">Transmembrane helix</keyword>
<dbReference type="PANTHER" id="PTHR47123:SF28">
    <property type="entry name" value="F-BOX DOMAIN-CONTAINING PROTEIN"/>
    <property type="match status" value="1"/>
</dbReference>
<feature type="region of interest" description="Disordered" evidence="1">
    <location>
        <begin position="92"/>
        <end position="125"/>
    </location>
</feature>
<evidence type="ECO:0000256" key="1">
    <source>
        <dbReference type="SAM" id="MobiDB-lite"/>
    </source>
</evidence>
<dbReference type="EMBL" id="AP019303">
    <property type="protein sequence ID" value="BBH08082.1"/>
    <property type="molecule type" value="Genomic_DNA"/>
</dbReference>